<evidence type="ECO:0000313" key="7">
    <source>
        <dbReference type="Proteomes" id="UP000184404"/>
    </source>
</evidence>
<feature type="chain" id="PRO_5011808879" description="Flagella basal body P-ring formation protein FlgA" evidence="4">
    <location>
        <begin position="24"/>
        <end position="245"/>
    </location>
</feature>
<evidence type="ECO:0000256" key="4">
    <source>
        <dbReference type="RuleBase" id="RU362063"/>
    </source>
</evidence>
<dbReference type="RefSeq" id="WP_072936241.1">
    <property type="nucleotide sequence ID" value="NZ_FQUG01000009.1"/>
</dbReference>
<name>A0A1M4ZUY9_9FIRM</name>
<evidence type="ECO:0000259" key="5">
    <source>
        <dbReference type="SMART" id="SM00858"/>
    </source>
</evidence>
<dbReference type="NCBIfam" id="TIGR03170">
    <property type="entry name" value="flgA_cterm"/>
    <property type="match status" value="1"/>
</dbReference>
<dbReference type="PANTHER" id="PTHR36307:SF1">
    <property type="entry name" value="FLAGELLA BASAL BODY P-RING FORMATION PROTEIN FLGA"/>
    <property type="match status" value="1"/>
</dbReference>
<dbReference type="Gene3D" id="2.30.30.760">
    <property type="match status" value="1"/>
</dbReference>
<dbReference type="Pfam" id="PF13144">
    <property type="entry name" value="ChapFlgA"/>
    <property type="match status" value="1"/>
</dbReference>
<feature type="domain" description="SAF" evidence="5">
    <location>
        <begin position="121"/>
        <end position="183"/>
    </location>
</feature>
<dbReference type="AlphaFoldDB" id="A0A1M4ZUY9"/>
<dbReference type="CDD" id="cd11614">
    <property type="entry name" value="SAF_CpaB_FlgA_like"/>
    <property type="match status" value="1"/>
</dbReference>
<feature type="signal peptide" evidence="4">
    <location>
        <begin position="1"/>
        <end position="23"/>
    </location>
</feature>
<dbReference type="Gene3D" id="3.90.1210.10">
    <property type="entry name" value="Antifreeze-like/N-acetylneuraminic acid synthase C-terminal domain"/>
    <property type="match status" value="1"/>
</dbReference>
<evidence type="ECO:0000256" key="3">
    <source>
        <dbReference type="ARBA" id="ARBA00022764"/>
    </source>
</evidence>
<dbReference type="SMART" id="SM00858">
    <property type="entry name" value="SAF"/>
    <property type="match status" value="1"/>
</dbReference>
<keyword evidence="6" id="KW-0282">Flagellum</keyword>
<organism evidence="6 7">
    <name type="scientific">Schwartzia succinivorans DSM 10502</name>
    <dbReference type="NCBI Taxonomy" id="1123243"/>
    <lineage>
        <taxon>Bacteria</taxon>
        <taxon>Bacillati</taxon>
        <taxon>Bacillota</taxon>
        <taxon>Negativicutes</taxon>
        <taxon>Selenomonadales</taxon>
        <taxon>Selenomonadaceae</taxon>
        <taxon>Schwartzia</taxon>
    </lineage>
</organism>
<comment type="similarity">
    <text evidence="4">Belongs to the FlgA family.</text>
</comment>
<dbReference type="STRING" id="1123243.SAMN02745190_02127"/>
<dbReference type="InterPro" id="IPR039246">
    <property type="entry name" value="Flagellar_FlgA"/>
</dbReference>
<accession>A0A1M4ZUY9</accession>
<keyword evidence="2 4" id="KW-0732">Signal</keyword>
<gene>
    <name evidence="6" type="ORF">SAMN02745190_02127</name>
</gene>
<keyword evidence="6" id="KW-0969">Cilium</keyword>
<keyword evidence="6" id="KW-0966">Cell projection</keyword>
<proteinExistence type="inferred from homology"/>
<sequence>MRKLCFTAVLLWCVFAFPLRALAYTPADAAEMQTVSQEQMKEAAEAFLHESLEAAVMEGRYELECVHLPRPMEIPLGAVSFQVQTSGGLRFWGNTSVEITPVVDGVPSRTIRCHYRIHLYDNIVVAARPLQPETPLTAADVRLEEREIGTKGKRFFTRIDEVLGKVTARPVTIGRALERSMIKSKVVLQPGTLVTLVASVNGVEVKMEGTTLQPGREGEIIRVRNNSSRRIIRARVIDATTVEVV</sequence>
<dbReference type="GO" id="GO:0042597">
    <property type="term" value="C:periplasmic space"/>
    <property type="evidence" value="ECO:0007669"/>
    <property type="project" value="UniProtKB-SubCell"/>
</dbReference>
<evidence type="ECO:0000256" key="1">
    <source>
        <dbReference type="ARBA" id="ARBA00004418"/>
    </source>
</evidence>
<keyword evidence="4" id="KW-1005">Bacterial flagellum biogenesis</keyword>
<evidence type="ECO:0000313" key="6">
    <source>
        <dbReference type="EMBL" id="SHF21839.1"/>
    </source>
</evidence>
<protein>
    <recommendedName>
        <fullName evidence="4">Flagella basal body P-ring formation protein FlgA</fullName>
    </recommendedName>
</protein>
<dbReference type="PANTHER" id="PTHR36307">
    <property type="entry name" value="FLAGELLA BASAL BODY P-RING FORMATION PROTEIN FLGA"/>
    <property type="match status" value="1"/>
</dbReference>
<keyword evidence="3 4" id="KW-0574">Periplasm</keyword>
<dbReference type="InterPro" id="IPR017585">
    <property type="entry name" value="SAF_FlgA"/>
</dbReference>
<keyword evidence="7" id="KW-1185">Reference proteome</keyword>
<dbReference type="Proteomes" id="UP000184404">
    <property type="component" value="Unassembled WGS sequence"/>
</dbReference>
<comment type="subcellular location">
    <subcellularLocation>
        <location evidence="1 4">Periplasm</location>
    </subcellularLocation>
</comment>
<evidence type="ECO:0000256" key="2">
    <source>
        <dbReference type="ARBA" id="ARBA00022729"/>
    </source>
</evidence>
<dbReference type="EMBL" id="FQUG01000009">
    <property type="protein sequence ID" value="SHF21839.1"/>
    <property type="molecule type" value="Genomic_DNA"/>
</dbReference>
<dbReference type="GO" id="GO:0044780">
    <property type="term" value="P:bacterial-type flagellum assembly"/>
    <property type="evidence" value="ECO:0007669"/>
    <property type="project" value="InterPro"/>
</dbReference>
<reference evidence="6 7" key="1">
    <citation type="submission" date="2016-11" db="EMBL/GenBank/DDBJ databases">
        <authorList>
            <person name="Jaros S."/>
            <person name="Januszkiewicz K."/>
            <person name="Wedrychowicz H."/>
        </authorList>
    </citation>
    <scope>NUCLEOTIDE SEQUENCE [LARGE SCALE GENOMIC DNA]</scope>
    <source>
        <strain evidence="6 7">DSM 10502</strain>
    </source>
</reference>
<comment type="function">
    <text evidence="4">Involved in the assembly process of the P-ring formation. It may associate with FlgF on the rod constituting a structure essential for the P-ring assembly or may act as a modulator protein for the P-ring assembly.</text>
</comment>
<dbReference type="OrthoDB" id="1669037at2"/>
<dbReference type="InterPro" id="IPR013974">
    <property type="entry name" value="SAF"/>
</dbReference>